<dbReference type="PANTHER" id="PTHR30451:SF21">
    <property type="entry name" value="FIMBRIAL USHER DOMAIN-CONTAINING PROTEIN YDET-RELATED"/>
    <property type="match status" value="1"/>
</dbReference>
<feature type="signal peptide" evidence="9">
    <location>
        <begin position="1"/>
        <end position="28"/>
    </location>
</feature>
<dbReference type="Pfam" id="PF13954">
    <property type="entry name" value="PapC_N"/>
    <property type="match status" value="1"/>
</dbReference>
<evidence type="ECO:0000256" key="4">
    <source>
        <dbReference type="ARBA" id="ARBA00022558"/>
    </source>
</evidence>
<dbReference type="GO" id="GO:0009297">
    <property type="term" value="P:pilus assembly"/>
    <property type="evidence" value="ECO:0007669"/>
    <property type="project" value="InterPro"/>
</dbReference>
<evidence type="ECO:0000256" key="6">
    <source>
        <dbReference type="ARBA" id="ARBA00022729"/>
    </source>
</evidence>
<keyword evidence="7" id="KW-0472">Membrane</keyword>
<evidence type="ECO:0000313" key="11">
    <source>
        <dbReference type="EMBL" id="SPY95919.1"/>
    </source>
</evidence>
<name>A0A2X2DJN4_PROMI</name>
<evidence type="ECO:0000256" key="8">
    <source>
        <dbReference type="ARBA" id="ARBA00023237"/>
    </source>
</evidence>
<evidence type="ECO:0000259" key="10">
    <source>
        <dbReference type="Pfam" id="PF13954"/>
    </source>
</evidence>
<evidence type="ECO:0000256" key="9">
    <source>
        <dbReference type="SAM" id="SignalP"/>
    </source>
</evidence>
<evidence type="ECO:0000313" key="12">
    <source>
        <dbReference type="Proteomes" id="UP000251485"/>
    </source>
</evidence>
<keyword evidence="5" id="KW-0812">Transmembrane</keyword>
<comment type="subcellular location">
    <subcellularLocation>
        <location evidence="1">Cell outer membrane</location>
        <topology evidence="1">Multi-pass membrane protein</topology>
    </subcellularLocation>
</comment>
<dbReference type="Gene3D" id="3.10.20.410">
    <property type="match status" value="1"/>
</dbReference>
<dbReference type="InterPro" id="IPR025885">
    <property type="entry name" value="PapC_N"/>
</dbReference>
<keyword evidence="4" id="KW-1029">Fimbrium biogenesis</keyword>
<dbReference type="SUPFAM" id="SSF141729">
    <property type="entry name" value="FimD N-terminal domain-like"/>
    <property type="match status" value="1"/>
</dbReference>
<comment type="similarity">
    <text evidence="2">Belongs to the fimbrial export usher family.</text>
</comment>
<dbReference type="Proteomes" id="UP000251485">
    <property type="component" value="Unassembled WGS sequence"/>
</dbReference>
<evidence type="ECO:0000256" key="1">
    <source>
        <dbReference type="ARBA" id="ARBA00004571"/>
    </source>
</evidence>
<keyword evidence="8" id="KW-0998">Cell outer membrane</keyword>
<dbReference type="GO" id="GO:0015473">
    <property type="term" value="F:fimbrial usher porin activity"/>
    <property type="evidence" value="ECO:0007669"/>
    <property type="project" value="InterPro"/>
</dbReference>
<protein>
    <submittedName>
        <fullName evidence="11">Outer membrane usher protein</fullName>
    </submittedName>
</protein>
<dbReference type="EMBL" id="UAUE01000010">
    <property type="protein sequence ID" value="SPY95919.1"/>
    <property type="molecule type" value="Genomic_DNA"/>
</dbReference>
<sequence length="121" mass="14049">MLIPYSPHTIWKTICATLLLSLAFFSQAEQDDSVEFNIHMLDAEDRDNVDLSRFSTSNYIIPGMYYLDIRLNGRDFPRQNINYIEVADNHSVACIDPTLLKKLTINQENQKYIKQISPDCF</sequence>
<keyword evidence="3" id="KW-0813">Transport</keyword>
<dbReference type="GO" id="GO:0009279">
    <property type="term" value="C:cell outer membrane"/>
    <property type="evidence" value="ECO:0007669"/>
    <property type="project" value="UniProtKB-SubCell"/>
</dbReference>
<evidence type="ECO:0000256" key="3">
    <source>
        <dbReference type="ARBA" id="ARBA00022448"/>
    </source>
</evidence>
<proteinExistence type="inferred from homology"/>
<keyword evidence="6 9" id="KW-0732">Signal</keyword>
<organism evidence="11 12">
    <name type="scientific">Proteus mirabilis</name>
    <dbReference type="NCBI Taxonomy" id="584"/>
    <lineage>
        <taxon>Bacteria</taxon>
        <taxon>Pseudomonadati</taxon>
        <taxon>Pseudomonadota</taxon>
        <taxon>Gammaproteobacteria</taxon>
        <taxon>Enterobacterales</taxon>
        <taxon>Morganellaceae</taxon>
        <taxon>Proteus</taxon>
    </lineage>
</organism>
<feature type="domain" description="PapC N-terminal" evidence="10">
    <location>
        <begin position="35"/>
        <end position="113"/>
    </location>
</feature>
<evidence type="ECO:0000256" key="2">
    <source>
        <dbReference type="ARBA" id="ARBA00008064"/>
    </source>
</evidence>
<dbReference type="AlphaFoldDB" id="A0A2X2DJN4"/>
<dbReference type="PANTHER" id="PTHR30451">
    <property type="entry name" value="OUTER MEMBRANE USHER PROTEIN"/>
    <property type="match status" value="1"/>
</dbReference>
<dbReference type="InterPro" id="IPR037224">
    <property type="entry name" value="PapC_N_sf"/>
</dbReference>
<feature type="chain" id="PRO_5015882527" evidence="9">
    <location>
        <begin position="29"/>
        <end position="121"/>
    </location>
</feature>
<evidence type="ECO:0000256" key="7">
    <source>
        <dbReference type="ARBA" id="ARBA00023136"/>
    </source>
</evidence>
<accession>A0A2X2DJN4</accession>
<gene>
    <name evidence="11" type="primary">pmfC_1</name>
    <name evidence="11" type="ORF">NCTC10975_01617</name>
</gene>
<reference evidence="11 12" key="1">
    <citation type="submission" date="2018-06" db="EMBL/GenBank/DDBJ databases">
        <authorList>
            <consortium name="Pathogen Informatics"/>
            <person name="Doyle S."/>
        </authorList>
    </citation>
    <scope>NUCLEOTIDE SEQUENCE [LARGE SCALE GENOMIC DNA]</scope>
    <source>
        <strain evidence="11 12">NCTC10975</strain>
    </source>
</reference>
<evidence type="ECO:0000256" key="5">
    <source>
        <dbReference type="ARBA" id="ARBA00022692"/>
    </source>
</evidence>
<dbReference type="InterPro" id="IPR000015">
    <property type="entry name" value="Fimb_usher"/>
</dbReference>